<dbReference type="PANTHER" id="PTHR45648">
    <property type="entry name" value="GDSL LIPASE/ACYLHYDROLASE FAMILY PROTEIN (AFU_ORTHOLOGUE AFUA_4G14700)"/>
    <property type="match status" value="1"/>
</dbReference>
<evidence type="ECO:0000256" key="2">
    <source>
        <dbReference type="ARBA" id="ARBA00022801"/>
    </source>
</evidence>
<name>A0AAV0YKN6_VICFA</name>
<sequence>MRKRGSLVYSLPGVVMLMCKFISIVHGQQYTEKTVSKVTFNERNGSLVSALFVLGDSSVDCGDNTLFYPLLHGRLSLHPCNGSDATLLPQLIAEKIGLTSIRPFYAQNGSLTEVLGGLNFGSTQATIMNQGSFSHQSLNQQLRQVSESLQLLQLQLSENSATEFTKSSIFFLSFGKEDYIDLFLHNSSSPMLNHDAQYFATILVNQMTNAMRYLYEANARKIICLGVLPLGCTPRIAWESNQTSNGDDINGNGCVDNVNDWILEYNRMLDEHIVQLNAEFSDAHIVFCDVYSGILEIINKPRFYGFEDTKSACCGLGLNGAMLGCISTEMACNQASSHVWWDLYNPTQAVNSILAEAAWSNQPIPDICRPLTIHDLVNTKT</sequence>
<evidence type="ECO:0000313" key="6">
    <source>
        <dbReference type="Proteomes" id="UP001157006"/>
    </source>
</evidence>
<dbReference type="GO" id="GO:0016042">
    <property type="term" value="P:lipid catabolic process"/>
    <property type="evidence" value="ECO:0007669"/>
    <property type="project" value="UniProtKB-KW"/>
</dbReference>
<evidence type="ECO:0000256" key="4">
    <source>
        <dbReference type="SAM" id="SignalP"/>
    </source>
</evidence>
<keyword evidence="3" id="KW-0442">Lipid degradation</keyword>
<protein>
    <recommendedName>
        <fullName evidence="7">GDSL esterase/lipase</fullName>
    </recommendedName>
</protein>
<feature type="chain" id="PRO_5043471661" description="GDSL esterase/lipase" evidence="4">
    <location>
        <begin position="28"/>
        <end position="381"/>
    </location>
</feature>
<evidence type="ECO:0008006" key="7">
    <source>
        <dbReference type="Google" id="ProtNLM"/>
    </source>
</evidence>
<dbReference type="Gene3D" id="3.40.50.1110">
    <property type="entry name" value="SGNH hydrolase"/>
    <property type="match status" value="1"/>
</dbReference>
<dbReference type="InterPro" id="IPR051058">
    <property type="entry name" value="GDSL_Est/Lipase"/>
</dbReference>
<gene>
    <name evidence="5" type="ORF">VFH_I261920</name>
</gene>
<dbReference type="Proteomes" id="UP001157006">
    <property type="component" value="Chromosome 1L"/>
</dbReference>
<evidence type="ECO:0000313" key="5">
    <source>
        <dbReference type="EMBL" id="CAI8586610.1"/>
    </source>
</evidence>
<dbReference type="InterPro" id="IPR001087">
    <property type="entry name" value="GDSL"/>
</dbReference>
<keyword evidence="3" id="KW-0443">Lipid metabolism</keyword>
<dbReference type="EMBL" id="OX451736">
    <property type="protein sequence ID" value="CAI8586610.1"/>
    <property type="molecule type" value="Genomic_DNA"/>
</dbReference>
<dbReference type="AlphaFoldDB" id="A0AAV0YKN6"/>
<dbReference type="InterPro" id="IPR036514">
    <property type="entry name" value="SGNH_hydro_sf"/>
</dbReference>
<dbReference type="GO" id="GO:0016788">
    <property type="term" value="F:hydrolase activity, acting on ester bonds"/>
    <property type="evidence" value="ECO:0007669"/>
    <property type="project" value="InterPro"/>
</dbReference>
<evidence type="ECO:0000256" key="1">
    <source>
        <dbReference type="ARBA" id="ARBA00008668"/>
    </source>
</evidence>
<reference evidence="5 6" key="1">
    <citation type="submission" date="2023-01" db="EMBL/GenBank/DDBJ databases">
        <authorList>
            <person name="Kreplak J."/>
        </authorList>
    </citation>
    <scope>NUCLEOTIDE SEQUENCE [LARGE SCALE GENOMIC DNA]</scope>
</reference>
<keyword evidence="2" id="KW-0378">Hydrolase</keyword>
<dbReference type="PANTHER" id="PTHR45648:SF7">
    <property type="entry name" value="OS12G0126100 PROTEIN"/>
    <property type="match status" value="1"/>
</dbReference>
<dbReference type="Pfam" id="PF00657">
    <property type="entry name" value="Lipase_GDSL"/>
    <property type="match status" value="1"/>
</dbReference>
<comment type="similarity">
    <text evidence="1">Belongs to the 'GDSL' lipolytic enzyme family.</text>
</comment>
<evidence type="ECO:0000256" key="3">
    <source>
        <dbReference type="ARBA" id="ARBA00022963"/>
    </source>
</evidence>
<proteinExistence type="inferred from homology"/>
<keyword evidence="6" id="KW-1185">Reference proteome</keyword>
<feature type="signal peptide" evidence="4">
    <location>
        <begin position="1"/>
        <end position="27"/>
    </location>
</feature>
<accession>A0AAV0YKN6</accession>
<organism evidence="5 6">
    <name type="scientific">Vicia faba</name>
    <name type="common">Broad bean</name>
    <name type="synonym">Faba vulgaris</name>
    <dbReference type="NCBI Taxonomy" id="3906"/>
    <lineage>
        <taxon>Eukaryota</taxon>
        <taxon>Viridiplantae</taxon>
        <taxon>Streptophyta</taxon>
        <taxon>Embryophyta</taxon>
        <taxon>Tracheophyta</taxon>
        <taxon>Spermatophyta</taxon>
        <taxon>Magnoliopsida</taxon>
        <taxon>eudicotyledons</taxon>
        <taxon>Gunneridae</taxon>
        <taxon>Pentapetalae</taxon>
        <taxon>rosids</taxon>
        <taxon>fabids</taxon>
        <taxon>Fabales</taxon>
        <taxon>Fabaceae</taxon>
        <taxon>Papilionoideae</taxon>
        <taxon>50 kb inversion clade</taxon>
        <taxon>NPAAA clade</taxon>
        <taxon>Hologalegina</taxon>
        <taxon>IRL clade</taxon>
        <taxon>Fabeae</taxon>
        <taxon>Vicia</taxon>
    </lineage>
</organism>
<keyword evidence="4" id="KW-0732">Signal</keyword>